<dbReference type="KEGG" id="lacs:H4075_19190"/>
<dbReference type="EMBL" id="CP060007">
    <property type="protein sequence ID" value="QNA46843.1"/>
    <property type="molecule type" value="Genomic_DNA"/>
</dbReference>
<dbReference type="Pfam" id="PF06580">
    <property type="entry name" value="His_kinase"/>
    <property type="match status" value="1"/>
</dbReference>
<evidence type="ECO:0000259" key="2">
    <source>
        <dbReference type="Pfam" id="PF06580"/>
    </source>
</evidence>
<dbReference type="PANTHER" id="PTHR34220">
    <property type="entry name" value="SENSOR HISTIDINE KINASE YPDA"/>
    <property type="match status" value="1"/>
</dbReference>
<proteinExistence type="predicted"/>
<keyword evidence="3" id="KW-0808">Transferase</keyword>
<dbReference type="GO" id="GO:0016020">
    <property type="term" value="C:membrane"/>
    <property type="evidence" value="ECO:0007669"/>
    <property type="project" value="InterPro"/>
</dbReference>
<dbReference type="Gene3D" id="3.30.565.10">
    <property type="entry name" value="Histidine kinase-like ATPase, C-terminal domain"/>
    <property type="match status" value="1"/>
</dbReference>
<feature type="transmembrane region" description="Helical" evidence="1">
    <location>
        <begin position="16"/>
        <end position="39"/>
    </location>
</feature>
<evidence type="ECO:0000313" key="4">
    <source>
        <dbReference type="Proteomes" id="UP000515344"/>
    </source>
</evidence>
<organism evidence="3 4">
    <name type="scientific">Lacibacter sediminis</name>
    <dbReference type="NCBI Taxonomy" id="2760713"/>
    <lineage>
        <taxon>Bacteria</taxon>
        <taxon>Pseudomonadati</taxon>
        <taxon>Bacteroidota</taxon>
        <taxon>Chitinophagia</taxon>
        <taxon>Chitinophagales</taxon>
        <taxon>Chitinophagaceae</taxon>
        <taxon>Lacibacter</taxon>
    </lineage>
</organism>
<protein>
    <submittedName>
        <fullName evidence="3">Histidine kinase</fullName>
    </submittedName>
</protein>
<accession>A0A7G5XMZ0</accession>
<gene>
    <name evidence="3" type="ORF">H4075_19190</name>
</gene>
<dbReference type="Proteomes" id="UP000515344">
    <property type="component" value="Chromosome"/>
</dbReference>
<dbReference type="InterPro" id="IPR036890">
    <property type="entry name" value="HATPase_C_sf"/>
</dbReference>
<dbReference type="GO" id="GO:0000155">
    <property type="term" value="F:phosphorelay sensor kinase activity"/>
    <property type="evidence" value="ECO:0007669"/>
    <property type="project" value="InterPro"/>
</dbReference>
<name>A0A7G5XMZ0_9BACT</name>
<keyword evidence="1" id="KW-1133">Transmembrane helix</keyword>
<keyword evidence="3" id="KW-0418">Kinase</keyword>
<keyword evidence="1" id="KW-0472">Membrane</keyword>
<dbReference type="InterPro" id="IPR010559">
    <property type="entry name" value="Sig_transdc_His_kin_internal"/>
</dbReference>
<reference evidence="4" key="1">
    <citation type="submission" date="2020-08" db="EMBL/GenBank/DDBJ databases">
        <title>Lacibacter sp. S13-6-6 genome sequencing.</title>
        <authorList>
            <person name="Jin L."/>
        </authorList>
    </citation>
    <scope>NUCLEOTIDE SEQUENCE [LARGE SCALE GENOMIC DNA]</scope>
    <source>
        <strain evidence="4">S13-6-6</strain>
    </source>
</reference>
<sequence>MGSDYISNIRRSGIGLSIYLGLLAGLRGGITIGGIAAAIKLMKHWYVKEQRNLILQKENMEAQLEVLKAQIHPHFLFNTLNNIYSHTRNSSPVASKMLMELSDMLRYILYEGNRRQVALSKELKMITDYIELEKLRYGNKLEVTIDLPTNSNRYSIAPLLLLPFVENCFKHGASHMLEHPWVSLHISINDHILHMKLLNGKMQTDKTHSTGIGLKNVQERLRLLYPGKHELQIMNEPDVFIINLKAELQVLSPATVAVLPEESTVLHA</sequence>
<feature type="domain" description="Signal transduction histidine kinase internal region" evidence="2">
    <location>
        <begin position="62"/>
        <end position="141"/>
    </location>
</feature>
<dbReference type="PANTHER" id="PTHR34220:SF7">
    <property type="entry name" value="SENSOR HISTIDINE KINASE YPDA"/>
    <property type="match status" value="1"/>
</dbReference>
<evidence type="ECO:0000313" key="3">
    <source>
        <dbReference type="EMBL" id="QNA46843.1"/>
    </source>
</evidence>
<keyword evidence="1" id="KW-0812">Transmembrane</keyword>
<dbReference type="AlphaFoldDB" id="A0A7G5XMZ0"/>
<evidence type="ECO:0000256" key="1">
    <source>
        <dbReference type="SAM" id="Phobius"/>
    </source>
</evidence>
<dbReference type="SUPFAM" id="SSF55874">
    <property type="entry name" value="ATPase domain of HSP90 chaperone/DNA topoisomerase II/histidine kinase"/>
    <property type="match status" value="1"/>
</dbReference>
<dbReference type="InterPro" id="IPR050640">
    <property type="entry name" value="Bact_2-comp_sensor_kinase"/>
</dbReference>
<keyword evidence="4" id="KW-1185">Reference proteome</keyword>